<evidence type="ECO:0000313" key="2">
    <source>
        <dbReference type="Proteomes" id="UP001595912"/>
    </source>
</evidence>
<evidence type="ECO:0000313" key="1">
    <source>
        <dbReference type="EMBL" id="MFC5000817.1"/>
    </source>
</evidence>
<dbReference type="EMBL" id="JBHSIU010000028">
    <property type="protein sequence ID" value="MFC5000817.1"/>
    <property type="molecule type" value="Genomic_DNA"/>
</dbReference>
<accession>A0ABV9VXK2</accession>
<organism evidence="1 2">
    <name type="scientific">Dactylosporangium cerinum</name>
    <dbReference type="NCBI Taxonomy" id="1434730"/>
    <lineage>
        <taxon>Bacteria</taxon>
        <taxon>Bacillati</taxon>
        <taxon>Actinomycetota</taxon>
        <taxon>Actinomycetes</taxon>
        <taxon>Micromonosporales</taxon>
        <taxon>Micromonosporaceae</taxon>
        <taxon>Dactylosporangium</taxon>
    </lineage>
</organism>
<gene>
    <name evidence="1" type="ORF">ACFPIJ_23625</name>
</gene>
<sequence length="92" mass="10560">MGYEWLPGLIAILRSVEEYEVLQALDNPHRWPRPMRDQRGNAFIAIWTRTNGGRPVIVTIRLIGGLDAQIVAARPMTPAETVQLEQWEQDHE</sequence>
<dbReference type="RefSeq" id="WP_380117349.1">
    <property type="nucleotide sequence ID" value="NZ_JBHSIU010000028.1"/>
</dbReference>
<comment type="caution">
    <text evidence="1">The sequence shown here is derived from an EMBL/GenBank/DDBJ whole genome shotgun (WGS) entry which is preliminary data.</text>
</comment>
<proteinExistence type="predicted"/>
<keyword evidence="2" id="KW-1185">Reference proteome</keyword>
<dbReference type="Proteomes" id="UP001595912">
    <property type="component" value="Unassembled WGS sequence"/>
</dbReference>
<protein>
    <submittedName>
        <fullName evidence="1">Uncharacterized protein</fullName>
    </submittedName>
</protein>
<name>A0ABV9VXK2_9ACTN</name>
<reference evidence="2" key="1">
    <citation type="journal article" date="2019" name="Int. J. Syst. Evol. Microbiol.">
        <title>The Global Catalogue of Microorganisms (GCM) 10K type strain sequencing project: providing services to taxonomists for standard genome sequencing and annotation.</title>
        <authorList>
            <consortium name="The Broad Institute Genomics Platform"/>
            <consortium name="The Broad Institute Genome Sequencing Center for Infectious Disease"/>
            <person name="Wu L."/>
            <person name="Ma J."/>
        </authorList>
    </citation>
    <scope>NUCLEOTIDE SEQUENCE [LARGE SCALE GENOMIC DNA]</scope>
    <source>
        <strain evidence="2">CGMCC 4.7152</strain>
    </source>
</reference>